<keyword evidence="3" id="KW-1185">Reference proteome</keyword>
<comment type="caution">
    <text evidence="2">The sequence shown here is derived from an EMBL/GenBank/DDBJ whole genome shotgun (WGS) entry which is preliminary data.</text>
</comment>
<reference evidence="3" key="1">
    <citation type="submission" date="2021-01" db="EMBL/GenBank/DDBJ databases">
        <title>Genome public.</title>
        <authorList>
            <person name="Liu C."/>
            <person name="Sun Q."/>
        </authorList>
    </citation>
    <scope>NUCLEOTIDE SEQUENCE [LARGE SCALE GENOMIC DNA]</scope>
    <source>
        <strain evidence="3">YIM B02567</strain>
    </source>
</reference>
<evidence type="ECO:0000259" key="1">
    <source>
        <dbReference type="Pfam" id="PF04993"/>
    </source>
</evidence>
<dbReference type="EMBL" id="JAENHK010000008">
    <property type="protein sequence ID" value="MBK1896043.1"/>
    <property type="molecule type" value="Genomic_DNA"/>
</dbReference>
<name>A0ABS1FUW2_9FLAO</name>
<accession>A0ABS1FUW2</accession>
<dbReference type="Gene3D" id="3.30.1460.30">
    <property type="entry name" value="YgaC/TfoX-N like chaperone"/>
    <property type="match status" value="1"/>
</dbReference>
<proteinExistence type="predicted"/>
<organism evidence="2 3">
    <name type="scientific">Chryseobacterium paridis</name>
    <dbReference type="NCBI Taxonomy" id="2800328"/>
    <lineage>
        <taxon>Bacteria</taxon>
        <taxon>Pseudomonadati</taxon>
        <taxon>Bacteroidota</taxon>
        <taxon>Flavobacteriia</taxon>
        <taxon>Flavobacteriales</taxon>
        <taxon>Weeksellaceae</taxon>
        <taxon>Chryseobacterium group</taxon>
        <taxon>Chryseobacterium</taxon>
    </lineage>
</organism>
<dbReference type="SUPFAM" id="SSF159894">
    <property type="entry name" value="YgaC/TfoX-N like"/>
    <property type="match status" value="1"/>
</dbReference>
<protein>
    <submittedName>
        <fullName evidence="2">TfoX/Sxy family protein</fullName>
    </submittedName>
</protein>
<evidence type="ECO:0000313" key="3">
    <source>
        <dbReference type="Proteomes" id="UP000628669"/>
    </source>
</evidence>
<dbReference type="RefSeq" id="WP_200245406.1">
    <property type="nucleotide sequence ID" value="NZ_JAENHK010000008.1"/>
</dbReference>
<dbReference type="Pfam" id="PF04993">
    <property type="entry name" value="TfoX_N"/>
    <property type="match status" value="1"/>
</dbReference>
<feature type="domain" description="TfoX N-terminal" evidence="1">
    <location>
        <begin position="18"/>
        <end position="100"/>
    </location>
</feature>
<evidence type="ECO:0000313" key="2">
    <source>
        <dbReference type="EMBL" id="MBK1896043.1"/>
    </source>
</evidence>
<dbReference type="Proteomes" id="UP000628669">
    <property type="component" value="Unassembled WGS sequence"/>
</dbReference>
<gene>
    <name evidence="2" type="ORF">JHL15_09795</name>
</gene>
<sequence>MYNEELANRIREALIDEKDVIEKKMFQGLSFMVDDKLCVGVRNDEILCRIDPEKAELELEKIYCRPMIHGERIAKGYIFVSEAGYQRSKDFQYYIDLCLDYNKIVQKSKKK</sequence>
<dbReference type="InterPro" id="IPR007076">
    <property type="entry name" value="TfoX_N"/>
</dbReference>